<feature type="compositionally biased region" description="Basic and acidic residues" evidence="1">
    <location>
        <begin position="26"/>
        <end position="37"/>
    </location>
</feature>
<protein>
    <submittedName>
        <fullName evidence="2">Uncharacterized protein</fullName>
    </submittedName>
</protein>
<reference evidence="2" key="1">
    <citation type="submission" date="2023-08" db="EMBL/GenBank/DDBJ databases">
        <title>Black Yeasts Isolated from many extreme environments.</title>
        <authorList>
            <person name="Coleine C."/>
            <person name="Stajich J.E."/>
            <person name="Selbmann L."/>
        </authorList>
    </citation>
    <scope>NUCLEOTIDE SEQUENCE</scope>
    <source>
        <strain evidence="2">CCFEE 5810</strain>
    </source>
</reference>
<sequence>MDNQNQGQGEYDQSAAQDAGYAAGRAEGDYNDARQDVSQDEQSLENIPGDVGRDAEQGFNSTVQGVENVPSDIGGAFKGAADWVGSKVGGVEGDASRAEGDVQNFDNSVDQSYDQGEQQGRQEDQ</sequence>
<organism evidence="2 3">
    <name type="scientific">Elasticomyces elasticus</name>
    <dbReference type="NCBI Taxonomy" id="574655"/>
    <lineage>
        <taxon>Eukaryota</taxon>
        <taxon>Fungi</taxon>
        <taxon>Dikarya</taxon>
        <taxon>Ascomycota</taxon>
        <taxon>Pezizomycotina</taxon>
        <taxon>Dothideomycetes</taxon>
        <taxon>Dothideomycetidae</taxon>
        <taxon>Mycosphaerellales</taxon>
        <taxon>Teratosphaeriaceae</taxon>
        <taxon>Elasticomyces</taxon>
    </lineage>
</organism>
<feature type="compositionally biased region" description="Polar residues" evidence="1">
    <location>
        <begin position="104"/>
        <end position="113"/>
    </location>
</feature>
<evidence type="ECO:0000313" key="3">
    <source>
        <dbReference type="Proteomes" id="UP001310594"/>
    </source>
</evidence>
<evidence type="ECO:0000256" key="1">
    <source>
        <dbReference type="SAM" id="MobiDB-lite"/>
    </source>
</evidence>
<gene>
    <name evidence="2" type="ORF">LTR97_005001</name>
</gene>
<dbReference type="AlphaFoldDB" id="A0AAN7ZNP5"/>
<comment type="caution">
    <text evidence="2">The sequence shown here is derived from an EMBL/GenBank/DDBJ whole genome shotgun (WGS) entry which is preliminary data.</text>
</comment>
<dbReference type="EMBL" id="JAVRQU010000007">
    <property type="protein sequence ID" value="KAK5700484.1"/>
    <property type="molecule type" value="Genomic_DNA"/>
</dbReference>
<dbReference type="Proteomes" id="UP001310594">
    <property type="component" value="Unassembled WGS sequence"/>
</dbReference>
<feature type="region of interest" description="Disordered" evidence="1">
    <location>
        <begin position="1"/>
        <end position="125"/>
    </location>
</feature>
<name>A0AAN7ZNP5_9PEZI</name>
<feature type="compositionally biased region" description="Low complexity" evidence="1">
    <location>
        <begin position="11"/>
        <end position="25"/>
    </location>
</feature>
<evidence type="ECO:0000313" key="2">
    <source>
        <dbReference type="EMBL" id="KAK5700484.1"/>
    </source>
</evidence>
<proteinExistence type="predicted"/>
<accession>A0AAN7ZNP5</accession>